<evidence type="ECO:0000256" key="10">
    <source>
        <dbReference type="ARBA" id="ARBA00023004"/>
    </source>
</evidence>
<dbReference type="PANTHER" id="PTHR22976">
    <property type="entry name" value="BIOTIN SYNTHASE"/>
    <property type="match status" value="1"/>
</dbReference>
<comment type="pathway">
    <text evidence="1 13">Cofactor biosynthesis; biotin biosynthesis; biotin from 7,8-diaminononanoate: step 2/2.</text>
</comment>
<feature type="domain" description="Radical SAM core" evidence="15">
    <location>
        <begin position="49"/>
        <end position="278"/>
    </location>
</feature>
<organism evidence="16 17">
    <name type="scientific">Pseudodesulfovibrio senegalensis</name>
    <dbReference type="NCBI Taxonomy" id="1721087"/>
    <lineage>
        <taxon>Bacteria</taxon>
        <taxon>Pseudomonadati</taxon>
        <taxon>Thermodesulfobacteriota</taxon>
        <taxon>Desulfovibrionia</taxon>
        <taxon>Desulfovibrionales</taxon>
        <taxon>Desulfovibrionaceae</taxon>
    </lineage>
</organism>
<dbReference type="NCBIfam" id="TIGR00433">
    <property type="entry name" value="bioB"/>
    <property type="match status" value="1"/>
</dbReference>
<evidence type="ECO:0000256" key="4">
    <source>
        <dbReference type="ARBA" id="ARBA00022485"/>
    </source>
</evidence>
<name>A0A6N6N1Z1_9BACT</name>
<dbReference type="PIRSF" id="PIRSF001619">
    <property type="entry name" value="Biotin_synth"/>
    <property type="match status" value="1"/>
</dbReference>
<dbReference type="EMBL" id="WAIE01000003">
    <property type="protein sequence ID" value="KAB1441740.1"/>
    <property type="molecule type" value="Genomic_DNA"/>
</dbReference>
<evidence type="ECO:0000313" key="16">
    <source>
        <dbReference type="EMBL" id="KAB1441740.1"/>
    </source>
</evidence>
<keyword evidence="8 13" id="KW-0479">Metal-binding</keyword>
<dbReference type="OrthoDB" id="9786826at2"/>
<feature type="binding site" evidence="13 14">
    <location>
        <position position="71"/>
    </location>
    <ligand>
        <name>[4Fe-4S] cluster</name>
        <dbReference type="ChEBI" id="CHEBI:49883"/>
        <note>4Fe-4S-S-AdoMet</note>
    </ligand>
</feature>
<evidence type="ECO:0000256" key="8">
    <source>
        <dbReference type="ARBA" id="ARBA00022723"/>
    </source>
</evidence>
<evidence type="ECO:0000256" key="6">
    <source>
        <dbReference type="ARBA" id="ARBA00022691"/>
    </source>
</evidence>
<dbReference type="GO" id="GO:0005506">
    <property type="term" value="F:iron ion binding"/>
    <property type="evidence" value="ECO:0007669"/>
    <property type="project" value="UniProtKB-UniRule"/>
</dbReference>
<keyword evidence="11 13" id="KW-0411">Iron-sulfur</keyword>
<keyword evidence="6 13" id="KW-0949">S-adenosyl-L-methionine</keyword>
<gene>
    <name evidence="13 16" type="primary">bioB</name>
    <name evidence="16" type="ORF">F8A88_09095</name>
</gene>
<dbReference type="SFLD" id="SFLDS00029">
    <property type="entry name" value="Radical_SAM"/>
    <property type="match status" value="1"/>
</dbReference>
<protein>
    <recommendedName>
        <fullName evidence="3 13">Biotin synthase</fullName>
        <ecNumber evidence="3 13">2.8.1.6</ecNumber>
    </recommendedName>
</protein>
<dbReference type="GO" id="GO:0051537">
    <property type="term" value="F:2 iron, 2 sulfur cluster binding"/>
    <property type="evidence" value="ECO:0007669"/>
    <property type="project" value="UniProtKB-KW"/>
</dbReference>
<sequence length="330" mass="34936">MTNLSLEHIAATARSGQALSDAQIRALVSLDPERLPQLLAHAHAIRTVRFGNRISLCAIVNAQSGRCSEDCSFCAQSAHHGGTESPEYPLLSPQEIGGAARTAKEHGAHRFGIVASGKFVGSDLLKGFAAAVRAVAAQGLVPDLSPGILEPEQFRVLKTAGLKGYHHNLETSASHFPKVCTTHAYDEDVRAVRAAMDAGLHVCCGGIFGIGESWEDRVELALLLRSMGVRSVPMNFLTPIPGTPLAHREPLSPEEALHIVALYRFLLPESALRICGGRQTVFGSGRKKELLVSGASGLMVGDYLTTTGAGIASDHEEISRAGLSVNPTAV</sequence>
<evidence type="ECO:0000256" key="2">
    <source>
        <dbReference type="ARBA" id="ARBA00010765"/>
    </source>
</evidence>
<feature type="binding site" evidence="13 14">
    <location>
        <position position="203"/>
    </location>
    <ligand>
        <name>[2Fe-2S] cluster</name>
        <dbReference type="ChEBI" id="CHEBI:190135"/>
    </ligand>
</feature>
<dbReference type="InterPro" id="IPR002684">
    <property type="entry name" value="Biotin_synth/BioAB"/>
</dbReference>
<dbReference type="HAMAP" id="MF_01694">
    <property type="entry name" value="BioB"/>
    <property type="match status" value="1"/>
</dbReference>
<dbReference type="RefSeq" id="WP_151150832.1">
    <property type="nucleotide sequence ID" value="NZ_WAIE01000003.1"/>
</dbReference>
<dbReference type="InterPro" id="IPR058240">
    <property type="entry name" value="rSAM_sf"/>
</dbReference>
<evidence type="ECO:0000256" key="11">
    <source>
        <dbReference type="ARBA" id="ARBA00023014"/>
    </source>
</evidence>
<feature type="binding site" evidence="13 14">
    <location>
        <position position="67"/>
    </location>
    <ligand>
        <name>[4Fe-4S] cluster</name>
        <dbReference type="ChEBI" id="CHEBI:49883"/>
        <note>4Fe-4S-S-AdoMet</note>
    </ligand>
</feature>
<keyword evidence="7 13" id="KW-0001">2Fe-2S</keyword>
<evidence type="ECO:0000256" key="1">
    <source>
        <dbReference type="ARBA" id="ARBA00004942"/>
    </source>
</evidence>
<comment type="caution">
    <text evidence="13">Lacks conserved residue(s) required for the propagation of feature annotation.</text>
</comment>
<keyword evidence="10 13" id="KW-0408">Iron</keyword>
<comment type="cofactor">
    <cofactor evidence="14">
        <name>[2Fe-2S] cluster</name>
        <dbReference type="ChEBI" id="CHEBI:190135"/>
    </cofactor>
    <text evidence="14">Binds 1 [2Fe-2S] cluster. The cluster is coordinated with 3 cysteines and 1 arginine.</text>
</comment>
<evidence type="ECO:0000256" key="12">
    <source>
        <dbReference type="ARBA" id="ARBA00051157"/>
    </source>
</evidence>
<dbReference type="InterPro" id="IPR024177">
    <property type="entry name" value="Biotin_synthase"/>
</dbReference>
<keyword evidence="4 13" id="KW-0004">4Fe-4S</keyword>
<feature type="binding site" evidence="13 14">
    <location>
        <position position="74"/>
    </location>
    <ligand>
        <name>[4Fe-4S] cluster</name>
        <dbReference type="ChEBI" id="CHEBI:49883"/>
        <note>4Fe-4S-S-AdoMet</note>
    </ligand>
</feature>
<accession>A0A6N6N1Z1</accession>
<evidence type="ECO:0000256" key="9">
    <source>
        <dbReference type="ARBA" id="ARBA00022756"/>
    </source>
</evidence>
<dbReference type="SFLD" id="SFLDG01060">
    <property type="entry name" value="BATS_domain_containing"/>
    <property type="match status" value="1"/>
</dbReference>
<reference evidence="16 17" key="1">
    <citation type="journal article" date="2017" name="Int. J. Syst. Evol. Microbiol.">
        <title>Desulfovibrio senegalensis sp. nov., a mesophilic sulfate reducer isolated from marine sediment.</title>
        <authorList>
            <person name="Thioye A."/>
            <person name="Gam Z.B.A."/>
            <person name="Mbengue M."/>
            <person name="Cayol J.L."/>
            <person name="Joseph-Bartoli M."/>
            <person name="Toure-Kane C."/>
            <person name="Labat M."/>
        </authorList>
    </citation>
    <scope>NUCLEOTIDE SEQUENCE [LARGE SCALE GENOMIC DNA]</scope>
    <source>
        <strain evidence="16 17">DSM 101509</strain>
    </source>
</reference>
<evidence type="ECO:0000259" key="15">
    <source>
        <dbReference type="PROSITE" id="PS51918"/>
    </source>
</evidence>
<comment type="cofactor">
    <cofactor evidence="13">
        <name>[2Fe-2S] cluster</name>
        <dbReference type="ChEBI" id="CHEBI:190135"/>
    </cofactor>
    <text evidence="13">Binds 1 [2Fe-2S] cluster. The cluster is coordinated with 3 cysteines and 1 arginine.</text>
</comment>
<dbReference type="SMART" id="SM00876">
    <property type="entry name" value="BATS"/>
    <property type="match status" value="1"/>
</dbReference>
<dbReference type="Pfam" id="PF04055">
    <property type="entry name" value="Radical_SAM"/>
    <property type="match status" value="1"/>
</dbReference>
<keyword evidence="5 13" id="KW-0808">Transferase</keyword>
<feature type="binding site" evidence="13 14">
    <location>
        <position position="273"/>
    </location>
    <ligand>
        <name>[2Fe-2S] cluster</name>
        <dbReference type="ChEBI" id="CHEBI:190135"/>
    </ligand>
</feature>
<evidence type="ECO:0000256" key="5">
    <source>
        <dbReference type="ARBA" id="ARBA00022679"/>
    </source>
</evidence>
<keyword evidence="17" id="KW-1185">Reference proteome</keyword>
<dbReference type="PANTHER" id="PTHR22976:SF2">
    <property type="entry name" value="BIOTIN SYNTHASE, MITOCHONDRIAL"/>
    <property type="match status" value="1"/>
</dbReference>
<dbReference type="Proteomes" id="UP000438699">
    <property type="component" value="Unassembled WGS sequence"/>
</dbReference>
<dbReference type="GO" id="GO:0051539">
    <property type="term" value="F:4 iron, 4 sulfur cluster binding"/>
    <property type="evidence" value="ECO:0007669"/>
    <property type="project" value="UniProtKB-KW"/>
</dbReference>
<dbReference type="InterPro" id="IPR013785">
    <property type="entry name" value="Aldolase_TIM"/>
</dbReference>
<evidence type="ECO:0000256" key="7">
    <source>
        <dbReference type="ARBA" id="ARBA00022714"/>
    </source>
</evidence>
<comment type="cofactor">
    <cofactor evidence="13 14">
        <name>[4Fe-4S] cluster</name>
        <dbReference type="ChEBI" id="CHEBI:49883"/>
    </cofactor>
    <text evidence="13 14">Binds 1 [4Fe-4S] cluster. The cluster is coordinated with 3 cysteines and an exchangeable S-adenosyl-L-methionine.</text>
</comment>
<comment type="catalytic activity">
    <reaction evidence="12 13">
        <text>(4R,5S)-dethiobiotin + (sulfur carrier)-SH + 2 reduced [2Fe-2S]-[ferredoxin] + 2 S-adenosyl-L-methionine = (sulfur carrier)-H + biotin + 2 5'-deoxyadenosine + 2 L-methionine + 2 oxidized [2Fe-2S]-[ferredoxin]</text>
        <dbReference type="Rhea" id="RHEA:22060"/>
        <dbReference type="Rhea" id="RHEA-COMP:10000"/>
        <dbReference type="Rhea" id="RHEA-COMP:10001"/>
        <dbReference type="Rhea" id="RHEA-COMP:14737"/>
        <dbReference type="Rhea" id="RHEA-COMP:14739"/>
        <dbReference type="ChEBI" id="CHEBI:17319"/>
        <dbReference type="ChEBI" id="CHEBI:29917"/>
        <dbReference type="ChEBI" id="CHEBI:33737"/>
        <dbReference type="ChEBI" id="CHEBI:33738"/>
        <dbReference type="ChEBI" id="CHEBI:57586"/>
        <dbReference type="ChEBI" id="CHEBI:57844"/>
        <dbReference type="ChEBI" id="CHEBI:59789"/>
        <dbReference type="ChEBI" id="CHEBI:64428"/>
        <dbReference type="ChEBI" id="CHEBI:149473"/>
        <dbReference type="EC" id="2.8.1.6"/>
    </reaction>
</comment>
<dbReference type="InterPro" id="IPR010722">
    <property type="entry name" value="BATS_dom"/>
</dbReference>
<dbReference type="SMART" id="SM00729">
    <property type="entry name" value="Elp3"/>
    <property type="match status" value="1"/>
</dbReference>
<dbReference type="InterPro" id="IPR007197">
    <property type="entry name" value="rSAM"/>
</dbReference>
<dbReference type="SUPFAM" id="SSF102114">
    <property type="entry name" value="Radical SAM enzymes"/>
    <property type="match status" value="1"/>
</dbReference>
<dbReference type="CDD" id="cd01335">
    <property type="entry name" value="Radical_SAM"/>
    <property type="match status" value="1"/>
</dbReference>
<dbReference type="GO" id="GO:0009102">
    <property type="term" value="P:biotin biosynthetic process"/>
    <property type="evidence" value="ECO:0007669"/>
    <property type="project" value="UniProtKB-UniRule"/>
</dbReference>
<dbReference type="SFLD" id="SFLDG01278">
    <property type="entry name" value="biotin_synthase_like"/>
    <property type="match status" value="1"/>
</dbReference>
<dbReference type="UniPathway" id="UPA00078">
    <property type="reaction ID" value="UER00162"/>
</dbReference>
<evidence type="ECO:0000313" key="17">
    <source>
        <dbReference type="Proteomes" id="UP000438699"/>
    </source>
</evidence>
<evidence type="ECO:0000256" key="3">
    <source>
        <dbReference type="ARBA" id="ARBA00012236"/>
    </source>
</evidence>
<dbReference type="PROSITE" id="PS51918">
    <property type="entry name" value="RADICAL_SAM"/>
    <property type="match status" value="1"/>
</dbReference>
<dbReference type="Gene3D" id="3.20.20.70">
    <property type="entry name" value="Aldolase class I"/>
    <property type="match status" value="1"/>
</dbReference>
<keyword evidence="9 13" id="KW-0093">Biotin biosynthesis</keyword>
<comment type="caution">
    <text evidence="16">The sequence shown here is derived from an EMBL/GenBank/DDBJ whole genome shotgun (WGS) entry which is preliminary data.</text>
</comment>
<dbReference type="GO" id="GO:0004076">
    <property type="term" value="F:biotin synthase activity"/>
    <property type="evidence" value="ECO:0007669"/>
    <property type="project" value="UniProtKB-UniRule"/>
</dbReference>
<evidence type="ECO:0000256" key="13">
    <source>
        <dbReference type="HAMAP-Rule" id="MF_01694"/>
    </source>
</evidence>
<comment type="function">
    <text evidence="13">Catalyzes the conversion of dethiobiotin (DTB) to biotin by the insertion of a sulfur atom into dethiobiotin via a radical-based mechanism.</text>
</comment>
<comment type="similarity">
    <text evidence="2 13">Belongs to the radical SAM superfamily. Biotin synthase family.</text>
</comment>
<comment type="subunit">
    <text evidence="13">Homodimer.</text>
</comment>
<evidence type="ECO:0000256" key="14">
    <source>
        <dbReference type="PIRSR" id="PIRSR001619-1"/>
    </source>
</evidence>
<dbReference type="EC" id="2.8.1.6" evidence="3 13"/>
<dbReference type="AlphaFoldDB" id="A0A6N6N1Z1"/>
<proteinExistence type="inferred from homology"/>
<dbReference type="InterPro" id="IPR006638">
    <property type="entry name" value="Elp3/MiaA/NifB-like_rSAM"/>
</dbReference>
<dbReference type="Pfam" id="PF06968">
    <property type="entry name" value="BATS"/>
    <property type="match status" value="1"/>
</dbReference>